<dbReference type="HOGENOM" id="CLU_2538708_0_0_5"/>
<gene>
    <name evidence="1" type="ordered locus">Mnod_7339</name>
</gene>
<dbReference type="Proteomes" id="UP000008207">
    <property type="component" value="Chromosome"/>
</dbReference>
<proteinExistence type="predicted"/>
<organism evidence="1 2">
    <name type="scientific">Methylobacterium nodulans (strain LMG 21967 / CNCM I-2342 / ORS 2060)</name>
    <dbReference type="NCBI Taxonomy" id="460265"/>
    <lineage>
        <taxon>Bacteria</taxon>
        <taxon>Pseudomonadati</taxon>
        <taxon>Pseudomonadota</taxon>
        <taxon>Alphaproteobacteria</taxon>
        <taxon>Hyphomicrobiales</taxon>
        <taxon>Methylobacteriaceae</taxon>
        <taxon>Methylobacterium</taxon>
    </lineage>
</organism>
<reference evidence="1 2" key="1">
    <citation type="submission" date="2009-01" db="EMBL/GenBank/DDBJ databases">
        <title>Complete sequence of chromosome of Methylobacterium nodulans ORS 2060.</title>
        <authorList>
            <consortium name="US DOE Joint Genome Institute"/>
            <person name="Lucas S."/>
            <person name="Copeland A."/>
            <person name="Lapidus A."/>
            <person name="Glavina del Rio T."/>
            <person name="Dalin E."/>
            <person name="Tice H."/>
            <person name="Bruce D."/>
            <person name="Goodwin L."/>
            <person name="Pitluck S."/>
            <person name="Sims D."/>
            <person name="Brettin T."/>
            <person name="Detter J.C."/>
            <person name="Han C."/>
            <person name="Larimer F."/>
            <person name="Land M."/>
            <person name="Hauser L."/>
            <person name="Kyrpides N."/>
            <person name="Ivanova N."/>
            <person name="Marx C.J."/>
            <person name="Richardson P."/>
        </authorList>
    </citation>
    <scope>NUCLEOTIDE SEQUENCE [LARGE SCALE GENOMIC DNA]</scope>
    <source>
        <strain evidence="2">LMG 21967 / CNCM I-2342 / ORS 2060</strain>
    </source>
</reference>
<dbReference type="STRING" id="460265.Mnod_7339"/>
<sequence>MSGARTAARRAIRSARDVAAEILDRKRVPCICPAQHDELDAKGKPIRGTGAVARTTAFSYVRGRLHERAACERCGRCWSRINA</sequence>
<accession>B8ILV3</accession>
<dbReference type="KEGG" id="mno:Mnod_7339"/>
<protein>
    <submittedName>
        <fullName evidence="1">Uncharacterized protein</fullName>
    </submittedName>
</protein>
<dbReference type="AlphaFoldDB" id="B8ILV3"/>
<name>B8ILV3_METNO</name>
<evidence type="ECO:0000313" key="1">
    <source>
        <dbReference type="EMBL" id="ACL62078.1"/>
    </source>
</evidence>
<dbReference type="EMBL" id="CP001349">
    <property type="protein sequence ID" value="ACL62078.1"/>
    <property type="molecule type" value="Genomic_DNA"/>
</dbReference>
<evidence type="ECO:0000313" key="2">
    <source>
        <dbReference type="Proteomes" id="UP000008207"/>
    </source>
</evidence>
<keyword evidence="2" id="KW-1185">Reference proteome</keyword>